<evidence type="ECO:0000256" key="1">
    <source>
        <dbReference type="SAM" id="MobiDB-lite"/>
    </source>
</evidence>
<feature type="region of interest" description="Disordered" evidence="1">
    <location>
        <begin position="26"/>
        <end position="56"/>
    </location>
</feature>
<dbReference type="EMBL" id="PGOL01004664">
    <property type="protein sequence ID" value="PKI36880.1"/>
    <property type="molecule type" value="Genomic_DNA"/>
</dbReference>
<evidence type="ECO:0000313" key="2">
    <source>
        <dbReference type="EMBL" id="PKI36880.1"/>
    </source>
</evidence>
<reference evidence="2 3" key="1">
    <citation type="submission" date="2017-11" db="EMBL/GenBank/DDBJ databases">
        <title>De-novo sequencing of pomegranate (Punica granatum L.) genome.</title>
        <authorList>
            <person name="Akparov Z."/>
            <person name="Amiraslanov A."/>
            <person name="Hajiyeva S."/>
            <person name="Abbasov M."/>
            <person name="Kaur K."/>
            <person name="Hamwieh A."/>
            <person name="Solovyev V."/>
            <person name="Salamov A."/>
            <person name="Braich B."/>
            <person name="Kosarev P."/>
            <person name="Mahmoud A."/>
            <person name="Hajiyev E."/>
            <person name="Babayeva S."/>
            <person name="Izzatullayeva V."/>
            <person name="Mammadov A."/>
            <person name="Mammadov A."/>
            <person name="Sharifova S."/>
            <person name="Ojaghi J."/>
            <person name="Eynullazada K."/>
            <person name="Bayramov B."/>
            <person name="Abdulazimova A."/>
            <person name="Shahmuradov I."/>
        </authorList>
    </citation>
    <scope>NUCLEOTIDE SEQUENCE [LARGE SCALE GENOMIC DNA]</scope>
    <source>
        <strain evidence="3">cv. AG2017</strain>
        <tissue evidence="2">Leaf</tissue>
    </source>
</reference>
<proteinExistence type="predicted"/>
<feature type="region of interest" description="Disordered" evidence="1">
    <location>
        <begin position="91"/>
        <end position="130"/>
    </location>
</feature>
<accession>A0A2I0HZE3</accession>
<organism evidence="2 3">
    <name type="scientific">Punica granatum</name>
    <name type="common">Pomegranate</name>
    <dbReference type="NCBI Taxonomy" id="22663"/>
    <lineage>
        <taxon>Eukaryota</taxon>
        <taxon>Viridiplantae</taxon>
        <taxon>Streptophyta</taxon>
        <taxon>Embryophyta</taxon>
        <taxon>Tracheophyta</taxon>
        <taxon>Spermatophyta</taxon>
        <taxon>Magnoliopsida</taxon>
        <taxon>eudicotyledons</taxon>
        <taxon>Gunneridae</taxon>
        <taxon>Pentapetalae</taxon>
        <taxon>rosids</taxon>
        <taxon>malvids</taxon>
        <taxon>Myrtales</taxon>
        <taxon>Lythraceae</taxon>
        <taxon>Punica</taxon>
    </lineage>
</organism>
<gene>
    <name evidence="2" type="ORF">CRG98_042722</name>
</gene>
<sequence>MRLLKASQASSDLTWEVGHRHLCGERGVGSDCERSPVDNLSPRGKGPGPSIGDADPTIEVACTHRGCRRPWRWGQGRRLAAPAHELIGISNYSGSRATNRRPRPHPRENYADRKTLDTCHPPNEYEWESI</sequence>
<name>A0A2I0HZE3_PUNGR</name>
<keyword evidence="3" id="KW-1185">Reference proteome</keyword>
<feature type="compositionally biased region" description="Basic and acidic residues" evidence="1">
    <location>
        <begin position="105"/>
        <end position="117"/>
    </location>
</feature>
<dbReference type="Proteomes" id="UP000233551">
    <property type="component" value="Unassembled WGS sequence"/>
</dbReference>
<comment type="caution">
    <text evidence="2">The sequence shown here is derived from an EMBL/GenBank/DDBJ whole genome shotgun (WGS) entry which is preliminary data.</text>
</comment>
<protein>
    <submittedName>
        <fullName evidence="2">Uncharacterized protein</fullName>
    </submittedName>
</protein>
<evidence type="ECO:0000313" key="3">
    <source>
        <dbReference type="Proteomes" id="UP000233551"/>
    </source>
</evidence>
<dbReference type="AlphaFoldDB" id="A0A2I0HZE3"/>